<gene>
    <name evidence="4" type="ORF">AB0C36_38885</name>
</gene>
<comment type="caution">
    <text evidence="4">The sequence shown here is derived from an EMBL/GenBank/DDBJ whole genome shotgun (WGS) entry which is preliminary data.</text>
</comment>
<sequence length="362" mass="35259">MSKSPNPRTASRLAALFPADAAPGRHATDAALGPHRSDDPASSRHAAASPETPPPGVPPPGPDPWAGVPEPVGSGPRDASADRDASAEPLPAATRFAATVADRIPPGLKAFRIAVDGRVVAAVAALALLAIVIAGVGWWRSRPQTVAVPAAVAASASGAAVGAGSGTAAPGATAGSLGSGASRPDPLALPASAALAAPTDPSAAAAAASVSVHVVGRVARPGLFALPAGSRVDDALKAAGGALPGTDLAALNLARVLSDGEQVPVGVPGATAVPAPAGAPAASAAGKGAAKGAANGAAAGVVDLNTATAEQLEGLPGIGPVMAASILDWRRAHGRFTSVEQLREIRGIGERRFEELRPRVRV</sequence>
<dbReference type="RefSeq" id="WP_358363557.1">
    <property type="nucleotide sequence ID" value="NZ_JBEZFP010000176.1"/>
</dbReference>
<evidence type="ECO:0000259" key="3">
    <source>
        <dbReference type="SMART" id="SM00278"/>
    </source>
</evidence>
<dbReference type="InterPro" id="IPR010994">
    <property type="entry name" value="RuvA_2-like"/>
</dbReference>
<organism evidence="4 5">
    <name type="scientific">Streptodolium elevatio</name>
    <dbReference type="NCBI Taxonomy" id="3157996"/>
    <lineage>
        <taxon>Bacteria</taxon>
        <taxon>Bacillati</taxon>
        <taxon>Actinomycetota</taxon>
        <taxon>Actinomycetes</taxon>
        <taxon>Kitasatosporales</taxon>
        <taxon>Streptomycetaceae</taxon>
        <taxon>Streptodolium</taxon>
    </lineage>
</organism>
<dbReference type="Gene3D" id="1.10.150.320">
    <property type="entry name" value="Photosystem II 12 kDa extrinsic protein"/>
    <property type="match status" value="1"/>
</dbReference>
<feature type="region of interest" description="Disordered" evidence="1">
    <location>
        <begin position="1"/>
        <end position="88"/>
    </location>
</feature>
<protein>
    <submittedName>
        <fullName evidence="4">Helix-hairpin-helix domain-containing protein</fullName>
    </submittedName>
</protein>
<feature type="domain" description="Helix-hairpin-helix DNA-binding motif class 1" evidence="3">
    <location>
        <begin position="310"/>
        <end position="329"/>
    </location>
</feature>
<evidence type="ECO:0000313" key="4">
    <source>
        <dbReference type="EMBL" id="MEU8139452.1"/>
    </source>
</evidence>
<proteinExistence type="predicted"/>
<dbReference type="InterPro" id="IPR051675">
    <property type="entry name" value="Endo/Exo/Phosphatase_dom_1"/>
</dbReference>
<dbReference type="SUPFAM" id="SSF47781">
    <property type="entry name" value="RuvA domain 2-like"/>
    <property type="match status" value="1"/>
</dbReference>
<feature type="compositionally biased region" description="Pro residues" evidence="1">
    <location>
        <begin position="51"/>
        <end position="63"/>
    </location>
</feature>
<feature type="transmembrane region" description="Helical" evidence="2">
    <location>
        <begin position="119"/>
        <end position="139"/>
    </location>
</feature>
<feature type="domain" description="Helix-hairpin-helix DNA-binding motif class 1" evidence="3">
    <location>
        <begin position="340"/>
        <end position="359"/>
    </location>
</feature>
<dbReference type="PANTHER" id="PTHR21180:SF32">
    <property type="entry name" value="ENDONUCLEASE_EXONUCLEASE_PHOSPHATASE FAMILY DOMAIN-CONTAINING PROTEIN 1"/>
    <property type="match status" value="1"/>
</dbReference>
<reference evidence="4 5" key="1">
    <citation type="submission" date="2024-06" db="EMBL/GenBank/DDBJ databases">
        <title>The Natural Products Discovery Center: Release of the First 8490 Sequenced Strains for Exploring Actinobacteria Biosynthetic Diversity.</title>
        <authorList>
            <person name="Kalkreuter E."/>
            <person name="Kautsar S.A."/>
            <person name="Yang D."/>
            <person name="Bader C.D."/>
            <person name="Teijaro C.N."/>
            <person name="Fluegel L."/>
            <person name="Davis C.M."/>
            <person name="Simpson J.R."/>
            <person name="Lauterbach L."/>
            <person name="Steele A.D."/>
            <person name="Gui C."/>
            <person name="Meng S."/>
            <person name="Li G."/>
            <person name="Viehrig K."/>
            <person name="Ye F."/>
            <person name="Su P."/>
            <person name="Kiefer A.F."/>
            <person name="Nichols A."/>
            <person name="Cepeda A.J."/>
            <person name="Yan W."/>
            <person name="Fan B."/>
            <person name="Jiang Y."/>
            <person name="Adhikari A."/>
            <person name="Zheng C.-J."/>
            <person name="Schuster L."/>
            <person name="Cowan T.M."/>
            <person name="Smanski M.J."/>
            <person name="Chevrette M.G."/>
            <person name="De Carvalho L.P.S."/>
            <person name="Shen B."/>
        </authorList>
    </citation>
    <scope>NUCLEOTIDE SEQUENCE [LARGE SCALE GENOMIC DNA]</scope>
    <source>
        <strain evidence="4 5">NPDC048946</strain>
    </source>
</reference>
<keyword evidence="2" id="KW-1133">Transmembrane helix</keyword>
<dbReference type="Gene3D" id="3.10.560.10">
    <property type="entry name" value="Outer membrane lipoprotein wza domain like"/>
    <property type="match status" value="1"/>
</dbReference>
<evidence type="ECO:0000313" key="5">
    <source>
        <dbReference type="Proteomes" id="UP001551482"/>
    </source>
</evidence>
<evidence type="ECO:0000256" key="1">
    <source>
        <dbReference type="SAM" id="MobiDB-lite"/>
    </source>
</evidence>
<name>A0ABV3DVE0_9ACTN</name>
<keyword evidence="5" id="KW-1185">Reference proteome</keyword>
<dbReference type="Pfam" id="PF10531">
    <property type="entry name" value="SLBB"/>
    <property type="match status" value="1"/>
</dbReference>
<keyword evidence="2" id="KW-0812">Transmembrane</keyword>
<dbReference type="InterPro" id="IPR003583">
    <property type="entry name" value="Hlx-hairpin-Hlx_DNA-bd_motif"/>
</dbReference>
<dbReference type="Pfam" id="PF12836">
    <property type="entry name" value="HHH_3"/>
    <property type="match status" value="1"/>
</dbReference>
<dbReference type="PANTHER" id="PTHR21180">
    <property type="entry name" value="ENDONUCLEASE/EXONUCLEASE/PHOSPHATASE FAMILY DOMAIN-CONTAINING PROTEIN 1"/>
    <property type="match status" value="1"/>
</dbReference>
<dbReference type="Proteomes" id="UP001551482">
    <property type="component" value="Unassembled WGS sequence"/>
</dbReference>
<accession>A0ABV3DVE0</accession>
<evidence type="ECO:0000256" key="2">
    <source>
        <dbReference type="SAM" id="Phobius"/>
    </source>
</evidence>
<dbReference type="InterPro" id="IPR019554">
    <property type="entry name" value="Soluble_ligand-bd"/>
</dbReference>
<keyword evidence="2" id="KW-0472">Membrane</keyword>
<dbReference type="EMBL" id="JBEZFP010000176">
    <property type="protein sequence ID" value="MEU8139452.1"/>
    <property type="molecule type" value="Genomic_DNA"/>
</dbReference>
<dbReference type="SMART" id="SM00278">
    <property type="entry name" value="HhH1"/>
    <property type="match status" value="2"/>
</dbReference>